<dbReference type="FunFam" id="3.40.50.300:FF:002141">
    <property type="entry name" value="Dynein heavy chain"/>
    <property type="match status" value="1"/>
</dbReference>
<dbReference type="Gene3D" id="1.20.140.100">
    <property type="entry name" value="Dynein heavy chain, N-terminal domain 2"/>
    <property type="match status" value="1"/>
</dbReference>
<keyword evidence="3" id="KW-0963">Cytoplasm</keyword>
<gene>
    <name evidence="26" type="ORF">PPERSA_00762</name>
</gene>
<dbReference type="GO" id="GO:0060294">
    <property type="term" value="P:cilium movement involved in cell motility"/>
    <property type="evidence" value="ECO:0007669"/>
    <property type="project" value="UniProtKB-ARBA"/>
</dbReference>
<evidence type="ECO:0000256" key="4">
    <source>
        <dbReference type="ARBA" id="ARBA00022701"/>
    </source>
</evidence>
<dbReference type="GO" id="GO:0045505">
    <property type="term" value="F:dynein intermediate chain binding"/>
    <property type="evidence" value="ECO:0007669"/>
    <property type="project" value="InterPro"/>
</dbReference>
<dbReference type="Gene3D" id="1.10.8.1220">
    <property type="match status" value="1"/>
</dbReference>
<evidence type="ECO:0000256" key="15">
    <source>
        <dbReference type="SAM" id="MobiDB-lite"/>
    </source>
</evidence>
<dbReference type="Pfam" id="PF17852">
    <property type="entry name" value="Dynein_AAA_lid"/>
    <property type="match status" value="1"/>
</dbReference>
<dbReference type="InterPro" id="IPR027417">
    <property type="entry name" value="P-loop_NTPase"/>
</dbReference>
<dbReference type="GO" id="GO:0005524">
    <property type="term" value="F:ATP binding"/>
    <property type="evidence" value="ECO:0007669"/>
    <property type="project" value="UniProtKB-KW"/>
</dbReference>
<keyword evidence="4" id="KW-0493">Microtubule</keyword>
<dbReference type="InterPro" id="IPR043160">
    <property type="entry name" value="Dynein_C_barrel"/>
</dbReference>
<dbReference type="OMA" id="SANVEYS"/>
<dbReference type="Pfam" id="PF18199">
    <property type="entry name" value="Dynein_C"/>
    <property type="match status" value="1"/>
</dbReference>
<evidence type="ECO:0000256" key="5">
    <source>
        <dbReference type="ARBA" id="ARBA00022737"/>
    </source>
</evidence>
<dbReference type="InterPro" id="IPR041466">
    <property type="entry name" value="Dynein_AAA5_ext"/>
</dbReference>
<dbReference type="InterPro" id="IPR013602">
    <property type="entry name" value="Dynein_heavy_linker"/>
</dbReference>
<dbReference type="FunFam" id="1.10.8.720:FF:000001">
    <property type="entry name" value="dynein heavy chain 7, axonemal"/>
    <property type="match status" value="1"/>
</dbReference>
<dbReference type="Gene3D" id="1.20.920.20">
    <property type="match status" value="1"/>
</dbReference>
<evidence type="ECO:0000256" key="13">
    <source>
        <dbReference type="ARBA" id="ARBA00023273"/>
    </source>
</evidence>
<keyword evidence="7" id="KW-0067">ATP-binding</keyword>
<feature type="domain" description="Dynein heavy chain AAA module D4" evidence="20">
    <location>
        <begin position="2661"/>
        <end position="2926"/>
    </location>
</feature>
<dbReference type="GO" id="GO:0008017">
    <property type="term" value="F:microtubule binding"/>
    <property type="evidence" value="ECO:0007669"/>
    <property type="project" value="UniProtKB-ARBA"/>
</dbReference>
<dbReference type="InterPro" id="IPR042222">
    <property type="entry name" value="Dynein_2_N"/>
</dbReference>
<feature type="region of interest" description="Disordered" evidence="15">
    <location>
        <begin position="134"/>
        <end position="157"/>
    </location>
</feature>
<dbReference type="FunFam" id="3.40.50.300:FF:000362">
    <property type="entry name" value="Dynein, axonemal, heavy chain 6"/>
    <property type="match status" value="1"/>
</dbReference>
<dbReference type="Gene3D" id="1.10.8.710">
    <property type="match status" value="1"/>
</dbReference>
<evidence type="ECO:0000259" key="21">
    <source>
        <dbReference type="Pfam" id="PF12781"/>
    </source>
</evidence>
<dbReference type="Gene3D" id="3.10.490.20">
    <property type="match status" value="1"/>
</dbReference>
<evidence type="ECO:0000256" key="8">
    <source>
        <dbReference type="ARBA" id="ARBA00023017"/>
    </source>
</evidence>
<feature type="domain" description="Dynein heavy chain ATP-binding dynein motor region" evidence="21">
    <location>
        <begin position="3301"/>
        <end position="3533"/>
    </location>
</feature>
<dbReference type="Gene3D" id="1.10.8.720">
    <property type="entry name" value="Region D6 of dynein motor"/>
    <property type="match status" value="1"/>
</dbReference>
<evidence type="ECO:0000256" key="10">
    <source>
        <dbReference type="ARBA" id="ARBA00023069"/>
    </source>
</evidence>
<comment type="subcellular location">
    <subcellularLocation>
        <location evidence="1">Cytoplasm</location>
        <location evidence="1">Cytoskeleton</location>
        <location evidence="1">Cilium axoneme</location>
    </subcellularLocation>
</comment>
<dbReference type="InterPro" id="IPR024317">
    <property type="entry name" value="Dynein_heavy_chain_D4_dom"/>
</dbReference>
<dbReference type="Pfam" id="PF18198">
    <property type="entry name" value="AAA_lid_11"/>
    <property type="match status" value="1"/>
</dbReference>
<dbReference type="Pfam" id="PF12780">
    <property type="entry name" value="AAA_8"/>
    <property type="match status" value="1"/>
</dbReference>
<dbReference type="FunFam" id="1.20.920.30:FF:000002">
    <property type="entry name" value="Dynein axonemal heavy chain 3"/>
    <property type="match status" value="1"/>
</dbReference>
<evidence type="ECO:0000256" key="7">
    <source>
        <dbReference type="ARBA" id="ARBA00022840"/>
    </source>
</evidence>
<organism evidence="26 27">
    <name type="scientific">Pseudocohnilembus persalinus</name>
    <name type="common">Ciliate</name>
    <dbReference type="NCBI Taxonomy" id="266149"/>
    <lineage>
        <taxon>Eukaryota</taxon>
        <taxon>Sar</taxon>
        <taxon>Alveolata</taxon>
        <taxon>Ciliophora</taxon>
        <taxon>Intramacronucleata</taxon>
        <taxon>Oligohymenophorea</taxon>
        <taxon>Scuticociliatia</taxon>
        <taxon>Philasterida</taxon>
        <taxon>Pseudocohnilembidae</taxon>
        <taxon>Pseudocohnilembus</taxon>
    </lineage>
</organism>
<dbReference type="Gene3D" id="3.40.50.300">
    <property type="entry name" value="P-loop containing nucleotide triphosphate hydrolases"/>
    <property type="match status" value="5"/>
</dbReference>
<evidence type="ECO:0000256" key="9">
    <source>
        <dbReference type="ARBA" id="ARBA00023054"/>
    </source>
</evidence>
<dbReference type="GO" id="GO:0036156">
    <property type="term" value="C:inner dynein arm"/>
    <property type="evidence" value="ECO:0007669"/>
    <property type="project" value="UniProtKB-ARBA"/>
</dbReference>
<dbReference type="Pfam" id="PF12774">
    <property type="entry name" value="AAA_6"/>
    <property type="match status" value="1"/>
</dbReference>
<feature type="domain" description="Dynein heavy chain AAA lid" evidence="24">
    <location>
        <begin position="3932"/>
        <end position="4070"/>
    </location>
</feature>
<dbReference type="EMBL" id="LDAU01000224">
    <property type="protein sequence ID" value="KRW98935.1"/>
    <property type="molecule type" value="Genomic_DNA"/>
</dbReference>
<dbReference type="InParanoid" id="A0A0V0QA36"/>
<dbReference type="Gene3D" id="1.20.920.30">
    <property type="match status" value="1"/>
</dbReference>
<dbReference type="PANTHER" id="PTHR22878">
    <property type="entry name" value="DYNEIN HEAVY CHAIN 6, AXONEMAL-LIKE-RELATED"/>
    <property type="match status" value="1"/>
</dbReference>
<dbReference type="FunFam" id="3.10.490.20:FF:000005">
    <property type="entry name" value="Dynein axonemal heavy chain 6"/>
    <property type="match status" value="1"/>
</dbReference>
<dbReference type="SUPFAM" id="SSF52540">
    <property type="entry name" value="P-loop containing nucleoside triphosphate hydrolases"/>
    <property type="match status" value="4"/>
</dbReference>
<dbReference type="InterPro" id="IPR035699">
    <property type="entry name" value="AAA_6"/>
</dbReference>
<feature type="coiled-coil region" evidence="14">
    <location>
        <begin position="1254"/>
        <end position="1281"/>
    </location>
</feature>
<keyword evidence="27" id="KW-1185">Reference proteome</keyword>
<dbReference type="InterPro" id="IPR041658">
    <property type="entry name" value="AAA_lid_11"/>
</dbReference>
<evidence type="ECO:0000256" key="2">
    <source>
        <dbReference type="ARBA" id="ARBA00008887"/>
    </source>
</evidence>
<feature type="coiled-coil region" evidence="14">
    <location>
        <begin position="3164"/>
        <end position="3208"/>
    </location>
</feature>
<name>A0A0V0QA36_PSEPJ</name>
<dbReference type="GO" id="GO:0008569">
    <property type="term" value="F:minus-end-directed microtubule motor activity"/>
    <property type="evidence" value="ECO:0007669"/>
    <property type="project" value="InterPro"/>
</dbReference>
<feature type="domain" description="Dynein heavy chain C-terminal" evidence="25">
    <location>
        <begin position="4076"/>
        <end position="4390"/>
    </location>
</feature>
<dbReference type="Gene3D" id="1.10.472.130">
    <property type="match status" value="1"/>
</dbReference>
<evidence type="ECO:0000256" key="14">
    <source>
        <dbReference type="SAM" id="Coils"/>
    </source>
</evidence>
<dbReference type="Gene3D" id="6.10.140.1060">
    <property type="match status" value="1"/>
</dbReference>
<feature type="domain" description="Dynein heavy chain AAA 5 extension" evidence="22">
    <location>
        <begin position="2173"/>
        <end position="2292"/>
    </location>
</feature>
<feature type="region of interest" description="Disordered" evidence="15">
    <location>
        <begin position="1"/>
        <end position="34"/>
    </location>
</feature>
<dbReference type="Pfam" id="PF12781">
    <property type="entry name" value="AAA_9"/>
    <property type="match status" value="1"/>
</dbReference>
<dbReference type="InterPro" id="IPR041589">
    <property type="entry name" value="DNAH3_AAA_lid_1"/>
</dbReference>
<dbReference type="Pfam" id="PF17857">
    <property type="entry name" value="AAA_lid_1"/>
    <property type="match status" value="1"/>
</dbReference>
<evidence type="ECO:0000259" key="24">
    <source>
        <dbReference type="Pfam" id="PF18198"/>
    </source>
</evidence>
<comment type="caution">
    <text evidence="26">The sequence shown here is derived from an EMBL/GenBank/DDBJ whole genome shotgun (WGS) entry which is preliminary data.</text>
</comment>
<keyword evidence="10" id="KW-0969">Cilium</keyword>
<evidence type="ECO:0000313" key="26">
    <source>
        <dbReference type="EMBL" id="KRW98935.1"/>
    </source>
</evidence>
<dbReference type="Pfam" id="PF03028">
    <property type="entry name" value="Dynein_heavy"/>
    <property type="match status" value="1"/>
</dbReference>
<dbReference type="OrthoDB" id="292742at2759"/>
<evidence type="ECO:0000259" key="22">
    <source>
        <dbReference type="Pfam" id="PF17852"/>
    </source>
</evidence>
<dbReference type="Gene3D" id="1.10.287.2620">
    <property type="match status" value="1"/>
</dbReference>
<feature type="domain" description="Dynein heavy chain linker" evidence="17">
    <location>
        <begin position="1121"/>
        <end position="1522"/>
    </location>
</feature>
<evidence type="ECO:0000259" key="25">
    <source>
        <dbReference type="Pfam" id="PF18199"/>
    </source>
</evidence>
<keyword evidence="9 14" id="KW-0175">Coiled coil</keyword>
<keyword evidence="5" id="KW-0677">Repeat</keyword>
<evidence type="ECO:0000256" key="6">
    <source>
        <dbReference type="ARBA" id="ARBA00022741"/>
    </source>
</evidence>
<evidence type="ECO:0000259" key="18">
    <source>
        <dbReference type="Pfam" id="PF12774"/>
    </source>
</evidence>
<evidence type="ECO:0000259" key="23">
    <source>
        <dbReference type="Pfam" id="PF17857"/>
    </source>
</evidence>
<dbReference type="Gene3D" id="1.20.58.1120">
    <property type="match status" value="1"/>
</dbReference>
<feature type="domain" description="Dynein heavy chain 3 AAA+ lid" evidence="23">
    <location>
        <begin position="2515"/>
        <end position="2601"/>
    </location>
</feature>
<evidence type="ECO:0000256" key="3">
    <source>
        <dbReference type="ARBA" id="ARBA00022490"/>
    </source>
</evidence>
<dbReference type="Pfam" id="PF08393">
    <property type="entry name" value="DHC_N2"/>
    <property type="match status" value="1"/>
</dbReference>
<evidence type="ECO:0000259" key="17">
    <source>
        <dbReference type="Pfam" id="PF08393"/>
    </source>
</evidence>
<comment type="similarity">
    <text evidence="2">Belongs to the dynein heavy chain family.</text>
</comment>
<dbReference type="GO" id="GO:0051959">
    <property type="term" value="F:dynein light intermediate chain binding"/>
    <property type="evidence" value="ECO:0007669"/>
    <property type="project" value="InterPro"/>
</dbReference>
<dbReference type="InterPro" id="IPR042228">
    <property type="entry name" value="Dynein_linker_3"/>
</dbReference>
<dbReference type="InterPro" id="IPR024743">
    <property type="entry name" value="Dynein_HC_stalk"/>
</dbReference>
<keyword evidence="8" id="KW-0243">Dynein</keyword>
<dbReference type="InterPro" id="IPR043157">
    <property type="entry name" value="Dynein_AAA1S"/>
</dbReference>
<keyword evidence="6" id="KW-0547">Nucleotide-binding</keyword>
<keyword evidence="11" id="KW-0505">Motor protein</keyword>
<feature type="compositionally biased region" description="Low complexity" evidence="15">
    <location>
        <begin position="326"/>
        <end position="338"/>
    </location>
</feature>
<dbReference type="PANTHER" id="PTHR22878:SF68">
    <property type="entry name" value="DYNEIN HEAVY CHAIN 6, AXONEMAL-LIKE"/>
    <property type="match status" value="1"/>
</dbReference>
<dbReference type="GO" id="GO:0036159">
    <property type="term" value="P:inner dynein arm assembly"/>
    <property type="evidence" value="ECO:0007669"/>
    <property type="project" value="UniProtKB-ARBA"/>
</dbReference>
<dbReference type="FunFam" id="1.10.8.1220:FF:000001">
    <property type="entry name" value="Dynein axonemal heavy chain 5"/>
    <property type="match status" value="1"/>
</dbReference>
<dbReference type="Pfam" id="PF12777">
    <property type="entry name" value="MT"/>
    <property type="match status" value="1"/>
</dbReference>
<dbReference type="InterPro" id="IPR004273">
    <property type="entry name" value="Dynein_heavy_D6_P-loop"/>
</dbReference>
<dbReference type="FunFam" id="1.20.920.20:FF:000001">
    <property type="entry name" value="dynein heavy chain 2, axonemal"/>
    <property type="match status" value="1"/>
</dbReference>
<evidence type="ECO:0000256" key="12">
    <source>
        <dbReference type="ARBA" id="ARBA00023212"/>
    </source>
</evidence>
<keyword evidence="13" id="KW-0966">Cell projection</keyword>
<evidence type="ECO:0000259" key="16">
    <source>
        <dbReference type="Pfam" id="PF03028"/>
    </source>
</evidence>
<dbReference type="InterPro" id="IPR035706">
    <property type="entry name" value="AAA_9"/>
</dbReference>
<feature type="compositionally biased region" description="Polar residues" evidence="15">
    <location>
        <begin position="1"/>
        <end position="17"/>
    </location>
</feature>
<dbReference type="InterPro" id="IPR042219">
    <property type="entry name" value="AAA_lid_11_sf"/>
</dbReference>
<dbReference type="InterPro" id="IPR026983">
    <property type="entry name" value="DHC"/>
</dbReference>
<dbReference type="Gene3D" id="1.20.1270.280">
    <property type="match status" value="1"/>
</dbReference>
<evidence type="ECO:0000259" key="19">
    <source>
        <dbReference type="Pfam" id="PF12777"/>
    </source>
</evidence>
<dbReference type="FunFam" id="3.40.50.300:FF:000049">
    <property type="entry name" value="Dynein, axonemal, heavy chain 5"/>
    <property type="match status" value="1"/>
</dbReference>
<feature type="compositionally biased region" description="Low complexity" evidence="15">
    <location>
        <begin position="18"/>
        <end position="27"/>
    </location>
</feature>
<dbReference type="FunFam" id="1.10.287.2620:FF:000002">
    <property type="entry name" value="Dynein heavy chain 2, axonemal"/>
    <property type="match status" value="1"/>
</dbReference>
<feature type="region of interest" description="Disordered" evidence="15">
    <location>
        <begin position="322"/>
        <end position="346"/>
    </location>
</feature>
<dbReference type="InterPro" id="IPR041228">
    <property type="entry name" value="Dynein_C"/>
</dbReference>
<evidence type="ECO:0000256" key="11">
    <source>
        <dbReference type="ARBA" id="ARBA00023175"/>
    </source>
</evidence>
<protein>
    <submittedName>
        <fullName evidence="26">p-loop containing nucleoside triphosphate hydrolase</fullName>
    </submittedName>
</protein>
<feature type="coiled-coil region" evidence="14">
    <location>
        <begin position="2999"/>
        <end position="3026"/>
    </location>
</feature>
<dbReference type="Gene3D" id="3.20.180.20">
    <property type="entry name" value="Dynein heavy chain, N-terminal domain 2"/>
    <property type="match status" value="1"/>
</dbReference>
<reference evidence="26 27" key="1">
    <citation type="journal article" date="2015" name="Sci. Rep.">
        <title>Genome of the facultative scuticociliatosis pathogen Pseudocohnilembus persalinus provides insight into its virulence through horizontal gene transfer.</title>
        <authorList>
            <person name="Xiong J."/>
            <person name="Wang G."/>
            <person name="Cheng J."/>
            <person name="Tian M."/>
            <person name="Pan X."/>
            <person name="Warren A."/>
            <person name="Jiang C."/>
            <person name="Yuan D."/>
            <person name="Miao W."/>
        </authorList>
    </citation>
    <scope>NUCLEOTIDE SEQUENCE [LARGE SCALE GENOMIC DNA]</scope>
    <source>
        <strain evidence="26">36N120E</strain>
    </source>
</reference>
<dbReference type="Proteomes" id="UP000054937">
    <property type="component" value="Unassembled WGS sequence"/>
</dbReference>
<dbReference type="FunFam" id="1.10.8.710:FF:000001">
    <property type="entry name" value="Dynein axonemal heavy chain 2"/>
    <property type="match status" value="1"/>
</dbReference>
<dbReference type="GO" id="GO:0016787">
    <property type="term" value="F:hydrolase activity"/>
    <property type="evidence" value="ECO:0007669"/>
    <property type="project" value="UniProtKB-KW"/>
</dbReference>
<sequence length="4394" mass="509353">MYNNQYNDQEQSPTKEGNSNNNNNNNNGQYNRGHLNQRNQQNLANRLYDKGFNLSTMPSVKREQIKSLASIPNSIKQASQFEKQNSVSQQQLNQNVNQILQSPKKPLMRVKLNSYSSRSKKLEPIKYQQLSVALHEENQGKKQRKNRKNQEHDEDMYEEEEMDEYSTNQQFEQTRGQFGNFTQSQFNKSTRKSNKNFSQTKTFFGQQQQMQDQQQVQSQEKFGFGVKDSLLESGIDFKSQMHKTQQIFNLPSLQHKPAGLPQMGMTMKSGFSTSQDNFFESVARSVPRKFEPVEEKQTKFLVDKISGKFNIDKRYIEKSKKRQFLSSQEQDQNQQQENKGGDSGVKQRSTKLDIYIDYVLKGVTNIEQYLYLIRVSDDDPYDLDVTSYETIKRKQEEEGLKEYYIISRKGLCHYVNDKPIEFIQLGYWIKERETYDQIISLNFFTKFRKWKTLKMWRKNVVKEKIQTYAKDLKEKLFILNPILRNTLLEYRSQTHSMMETVRFITFQAKEKYKAVEDGTYTLETFKQMQVDQREKVTTQIQNTSKSCKEKVLKGFDDSLNMLRKNQSNPSNQEDLGGQKQGSSNFFRLKESAYQSLGFKDNMTYERRSELRKECSKFLRFSYLVDFIALESLSQIYVLSCTELESKIRELTAQQVEYIVTEAGQRGGGQHEDPLFQLHIEEHFGEIPNEYIDSEMISTFQPYPIGTSRDEDFNPLYHIEMKKTEEEEENAKNRENDDDQKIKRLIVPKITDLWLKVTPDKDAFSRDIIKCITEGRSAIQVFERWSRSDHMTKYVSVLEEWDEHVSSDWQNPDSNYLNPSDWIEQNDSDLFSNVYKPLIDEAYEKCEKWKRRQFQSFLTINWELSRFDTNIFKEFQNFDNSQMVFEKTLLQLTNFNEINQQKLPLSADLGLFRVEVEKLRKKLLPKPQELITQLQQIMPQVLLEKMKVIKQWMKSSYENMKMGSIELEDFVDQQQALAQIQDPKNGIVSQKEKLSEIESIIVVLKKFDFPFKTEQLQAFNDNQVVKKLEEAIQKSEENASKKTEIFAKRIRTQLWPELQREVIELDGEVGQQKYIEGEMEAEEAIKELGGYMGKLKEQLELSKKYNHYEEILNMELTVYEELENLKVDLKNKYDMWVSSKEWKDLMSSWLDSEFNDIQTDQIKEKVEFYDKIVKRCSKDLPAGIPTLTELKSTVDEFKNQIPIVRALRNQKLQSVHWEQIFQKTGQEFDVGEAGFTLRKMIDMKLGQFKDEIQEISTQATQEDKLKQELEKVEKEWLQLQMETTEHKKEGKGIGVKILTEVDDLNTNLDEILANMNNILGSRYLKQLRKKAEDLLKNVLNAQDCIGDWVNVQRNWMYLEGLFQAQEIKNTMKEESAAFDKVDKYFKDQMRKASQKGNVHLIIDKNSKKNWEKNKDTLNSIQKALDALLEQKRNIFPRFYFLSNDELLEIMANSSVQQVEKNLKKCFDGINSIKWEGQQITHMISPEGEVVKLTKSLNLTKEVEVWLGGLEKAMKDSMRSYIKKGQQNFEKMVDNHKNEWVLQEFAQVVATVDNIQWTLATEAAIQGLENDPDSLASWVNAYPDMVGELTDMITKNKNLTTSQRRSVVALITQDVHARDILFGLLDNDVTQIRDFAWQKELRYYSEGEDVRVKQVNAEIKYGFEYMGATTRLVITKLTDRCWMTITGALNIQLGAAPAGPAGTGKTESTKDLGKALGLLCIVFNCSDQIEYKMMQRLFAGLCEQGAWACLDEFNRIDIEVLSVVAQQLQTIKAALGREETEFMFGDYNKKINLKADGYGVFITMNPGYAGRTELPDNLKVQFRPVAMMIPDYGSIAEIMLFAEGFKDASSLSKKMVRLYKLSSEQLSQQDHYDFGMRAVKSVLNMAGKLKGQLSDDQNQDESELLIRAMRDSNVPKFLKQDLPLFSALIQDLFPDAVIQEPDYGQLPEQIVESIDKLGLQFNKNLETKVIQLYETFAVRFGVMIVGYTNSGKTSCFKILQNAMTELYNKDQKGFYEVLTHILNPKCISMGELYGEVNIYTQEWTDGLASQIMREGASSDTDQRQWVVFDGPVDALWIENMNTVLDDNKMLCLANGQRIKLRDEMRMLFEVNDLRVASPATVSRCGMVYMMQEDLGWQPYVKSWLTKTYGDQKSSFGSDIPQQNQLNQELQEHILGLFDKSVDEFLELMRSKMTEPIETNDLQLVVSLCNLFESLLFDLKGFPRGEDKIDQQKRFITYIFTFSFIWSMGSTCDDEHWATIDVFVKEKFPSALFPMAQTVYSYYLDTSDLQFKHWDQIVQPFEYDPSEQYFNMLVPTVDTTRFSYIMEYLLNKKKHIYVTGATGVGKSVVVSGKLTDIKEKRGIDQFQLIFSAQTSSYTTQLAIESKLSKYNKSLLSAAPGRKNCIFIDDVNMPAVEEYGAQPPIELLRLLVDKEGFYDRKERFWKDIKEFILLVCSAPPGGGRSNVTQRFSKHFNILNFPQPNNDILVRIFESLVKGFFEKCRFTDSVKQTADGMVRGTISIYQKIMFEKKPIPAKFHYTFNLRDVSKVFMGILMVSNTKVRDENTATKLWIHENSRVFHDRLINDEDREWFYDAMMEILGREFKPKFEKDQIFKENPIQFTDLLKIGGDVRYYELVEEKDQKKLESILVNQLDDYNYTYPSKMNLSFFKECKEHILRISRILRSPRGSAMLIGVGGSGKQSLTKLATFMLEYEIRSIEIVKGYNINNFREFLKEIMKKVGQNKEGKGLTFLFTDTQILEEGFLEDINNILNSGEVPNLWLPDEKTMVIDDTRELNEKKKRNMDPDTIYKTFVEKVRNDLHIVLCMSPVGSSLRVRCRKFPSLVDCCGLDWFSSWPAEALVSVAMNLLSDGGFPVPKQMSRDKILESLSQISKDVHLEATEMTVKFEEELKRKVYTTPKSYLDLIKLYTYQLGKVRTKISKQKDRLFGGVTKLQNAKEQIALLKEQLVELEPILVEKSKQVEIAQKEVNKDKEIADRKEELVQEETDIVMDKKQDIENIKNEAEAELNVVMPQLLEAQKKVEDLDKGQLIPLRTMANPPKVVEKVFQAVLILLGEKDQSWKTAQKQLQDLNKFMNSLINYDKENISERILKKLREVLKQDFDIEVIKSKVSYLEGIATFCLAMDKFADVNAKVKPKKEKVAELQIGLDKANADLSVKQAELNEVKEKVEQLNKELQKQMKLKQELDFKKKQTTLQLDRAGKLIVLTADESVRWKATCETLDEQIEYLFGDIFLCVAAISYNGPFTGVYREELLKKWKSALDDYDIPNSGKYDIVKTMGDPMKIREWTINGLPSDSISQENSIFTIEGHRWPLLIDPQLQARKWIINMEKAAAEKMDIAQETFFILSFSHPDFIRKMSLAIQNGYSVLIEDVDETLDPSIDTILGKDFYESPDGRTLIKFAEKEIDYDPRFKLYMMTKKPNPNYLAEIYIKVTVINFTATFEGLNDQLLANVVVNERPEVEIERNENVIKLAKCKNKIEECEASILNILEETDADKMLDDDRLVSTLETSKLTSQEISIELEKSEKDEIRINEIRNQFTKVSIRGSILYFVIKDLALIDPMYQYSLQAVIKLFDLALKTAEQDEDQLKRIENLIDSITKTMYSNVCRGLFEQHKLIFSFLMSSSINKHADILDNAKFQIFLKGAATVHGQNYPQNPDVDRIPNISWKLACFLDQEFEVFQGLPNSISNQNKFKQWLDYIQCEDPIKQNLPDGWQDKLDIFEKMLIIKILRPEKLMFAVSNYVEHYMTKFYLEPPPQTLQNIYNDSNNISPIVFILSQGADPTSQIEQFAKTMNFEEKLNRISLGQGQGPKAQALIEEGKLNGNWVFLQNCHLDKTFMPTLETIVNNFEDENKEGKIDENFRLFLTSMPAPYFPVAVLQASIKVTNEPPRGLKANLKRSWIGFDEKFLEHKQKPEEFQKLVWGLTYFHAIIQERRKFGPLGWNIRYEFNDSDLECSIMVMRNLISESEDIPWDSLNFVSGHINYGGRVTDDWDRRCLLSILSKFYTTDILQEEYKFSENPQYKIPVLGDISTYRDYIETLDLQDDPAVFGMHENANITYQQQESNKILETVLSIQPRSSGGKGGKSSDDIILELIANMLEQLPDLMKLEEGNQQLFEVNDKGLIKSLSTVLLQEITKFNGLITIISTTLKDLEKAISGLMVMSSTLDSVYSSMLKNQVPNIWQKYPSLKPLGSWITDLEERVKFMNDWLMEGNPICYWMSGMFFPQGFLTGVLQEHARNYNIAIDSIEFKYRILAFDKEQCTIRPTDGVYIYGLFLEGAKWDRKKNTLVDSDPGIMYTNMPVICFQPTQIQSLDQSGGSLGKSLDCYECPVYKTSTRAGVLSTTGQSTNFVIAVDLPSLEQDQDYWIQRGAAMLCQLDY</sequence>
<feature type="domain" description="Dynein heavy chain hydrolytic ATP-binding dynein motor region" evidence="18">
    <location>
        <begin position="1659"/>
        <end position="1991"/>
    </location>
</feature>
<keyword evidence="12" id="KW-0206">Cytoskeleton</keyword>
<evidence type="ECO:0000259" key="20">
    <source>
        <dbReference type="Pfam" id="PF12780"/>
    </source>
</evidence>
<feature type="domain" description="Dynein heavy chain region D6 P-loop" evidence="16">
    <location>
        <begin position="3783"/>
        <end position="3900"/>
    </location>
</feature>
<proteinExistence type="inferred from homology"/>
<dbReference type="FunFam" id="3.20.180.20:FF:000001">
    <property type="entry name" value="Dynein axonemal heavy chain 5"/>
    <property type="match status" value="1"/>
</dbReference>
<accession>A0A0V0QA36</accession>
<evidence type="ECO:0000256" key="1">
    <source>
        <dbReference type="ARBA" id="ARBA00004430"/>
    </source>
</evidence>
<evidence type="ECO:0000313" key="27">
    <source>
        <dbReference type="Proteomes" id="UP000054937"/>
    </source>
</evidence>
<dbReference type="GO" id="GO:0005874">
    <property type="term" value="C:microtubule"/>
    <property type="evidence" value="ECO:0007669"/>
    <property type="project" value="UniProtKB-KW"/>
</dbReference>
<dbReference type="FunFam" id="3.40.50.300:FF:000063">
    <property type="entry name" value="dynein heavy chain 6, axonemal"/>
    <property type="match status" value="1"/>
</dbReference>
<keyword evidence="26" id="KW-0378">Hydrolase</keyword>
<dbReference type="Pfam" id="PF12775">
    <property type="entry name" value="AAA_7"/>
    <property type="match status" value="1"/>
</dbReference>
<feature type="domain" description="Dynein heavy chain coiled coil stalk" evidence="19">
    <location>
        <begin position="2942"/>
        <end position="3273"/>
    </location>
</feature>